<dbReference type="PANTHER" id="PTHR11177:SF347">
    <property type="entry name" value="GLYCOSYL HYDROLASES FAMILY 18 PROTEIN, EXPRESSED"/>
    <property type="match status" value="1"/>
</dbReference>
<evidence type="ECO:0000256" key="3">
    <source>
        <dbReference type="ARBA" id="ARBA00022801"/>
    </source>
</evidence>
<dbReference type="GO" id="GO:0005576">
    <property type="term" value="C:extracellular region"/>
    <property type="evidence" value="ECO:0007669"/>
    <property type="project" value="TreeGrafter"/>
</dbReference>
<dbReference type="Pfam" id="PF00704">
    <property type="entry name" value="Glyco_hydro_18"/>
    <property type="match status" value="1"/>
</dbReference>
<protein>
    <recommendedName>
        <fullName evidence="7">GH18 domain-containing protein</fullName>
    </recommendedName>
</protein>
<dbReference type="GO" id="GO:0005975">
    <property type="term" value="P:carbohydrate metabolic process"/>
    <property type="evidence" value="ECO:0007669"/>
    <property type="project" value="InterPro"/>
</dbReference>
<name>A0A9Q0C1R2_9POAL</name>
<accession>A0A9Q0C1R2</accession>
<evidence type="ECO:0000259" key="7">
    <source>
        <dbReference type="PROSITE" id="PS51910"/>
    </source>
</evidence>
<dbReference type="PANTHER" id="PTHR11177">
    <property type="entry name" value="CHITINASE"/>
    <property type="match status" value="1"/>
</dbReference>
<dbReference type="SUPFAM" id="SSF51445">
    <property type="entry name" value="(Trans)glycosidases"/>
    <property type="match status" value="1"/>
</dbReference>
<reference evidence="8" key="1">
    <citation type="journal article" date="2022" name="Cell">
        <title>Repeat-based holocentromeres influence genome architecture and karyotype evolution.</title>
        <authorList>
            <person name="Hofstatter P.G."/>
            <person name="Thangavel G."/>
            <person name="Lux T."/>
            <person name="Neumann P."/>
            <person name="Vondrak T."/>
            <person name="Novak P."/>
            <person name="Zhang M."/>
            <person name="Costa L."/>
            <person name="Castellani M."/>
            <person name="Scott A."/>
            <person name="Toegelov H."/>
            <person name="Fuchs J."/>
            <person name="Mata-Sucre Y."/>
            <person name="Dias Y."/>
            <person name="Vanzela A.L.L."/>
            <person name="Huettel B."/>
            <person name="Almeida C.C.S."/>
            <person name="Simkova H."/>
            <person name="Souza G."/>
            <person name="Pedrosa-Harand A."/>
            <person name="Macas J."/>
            <person name="Mayer K.F.X."/>
            <person name="Houben A."/>
            <person name="Marques A."/>
        </authorList>
    </citation>
    <scope>NUCLEOTIDE SEQUENCE</scope>
    <source>
        <strain evidence="8">RhyBre1mFocal</strain>
    </source>
</reference>
<comment type="similarity">
    <text evidence="1">Belongs to the glycosyl hydrolase 18 family. Chitinase class V subfamily.</text>
</comment>
<dbReference type="InterPro" id="IPR029070">
    <property type="entry name" value="Chitinase_insertion_sf"/>
</dbReference>
<dbReference type="PROSITE" id="PS51910">
    <property type="entry name" value="GH18_2"/>
    <property type="match status" value="1"/>
</dbReference>
<dbReference type="Gene3D" id="3.20.20.80">
    <property type="entry name" value="Glycosidases"/>
    <property type="match status" value="1"/>
</dbReference>
<dbReference type="FunFam" id="3.10.50.10:FF:000003">
    <property type="entry name" value="Class V chitinase CHIT5b"/>
    <property type="match status" value="1"/>
</dbReference>
<sequence>MARLLFISLLMLSIASLSTSQQQCTNSNQVRAGYWLSNSDHYSPLSSINTSLYTHLYYCSLSVDYSQATISLPSSDEVPGFMKFSSTLKSTNPSLKTLVTIFATTQFSSIASDPNLRKKFIESTIQLARTNGFDGVDLSWQFPSSSADMPNLSELLTEWRSKIDEENQTSLPPLLLTATLYFSNHIFDMPDQNLDYPIEALSYNLDWANILSFSFRKSDNVTFYDAPLYDMSSHYSASYGIMSWLDAGLTPCKIVMGLPLFGRSWILRNKAKNELGSPIVAAGLKQKMSNHTGLMAYSEIVNISNDSSVSVSYDNRSVAAYLSSGSTWVSFDSAEVLQEKVMFALQYRLLGYFLWPISFDDSSYSMSDQASQVWLKYRNSLTYEDGNIFGFGFGFGQTEAPSNSPHNTLNRSKASRSTTYHISFLFLLLFLFF</sequence>
<dbReference type="Gene3D" id="3.10.50.10">
    <property type="match status" value="1"/>
</dbReference>
<feature type="signal peptide" evidence="6">
    <location>
        <begin position="1"/>
        <end position="20"/>
    </location>
</feature>
<evidence type="ECO:0000256" key="4">
    <source>
        <dbReference type="ARBA" id="ARBA00023180"/>
    </source>
</evidence>
<dbReference type="SMART" id="SM00636">
    <property type="entry name" value="Glyco_18"/>
    <property type="match status" value="1"/>
</dbReference>
<dbReference type="Proteomes" id="UP001151287">
    <property type="component" value="Unassembled WGS sequence"/>
</dbReference>
<evidence type="ECO:0000256" key="6">
    <source>
        <dbReference type="SAM" id="SignalP"/>
    </source>
</evidence>
<evidence type="ECO:0000256" key="5">
    <source>
        <dbReference type="ARBA" id="ARBA00023295"/>
    </source>
</evidence>
<feature type="chain" id="PRO_5040476279" description="GH18 domain-containing protein" evidence="6">
    <location>
        <begin position="21"/>
        <end position="433"/>
    </location>
</feature>
<gene>
    <name evidence="8" type="ORF">LUZ63_017049</name>
</gene>
<evidence type="ECO:0000313" key="9">
    <source>
        <dbReference type="Proteomes" id="UP001151287"/>
    </source>
</evidence>
<keyword evidence="4" id="KW-0325">Glycoprotein</keyword>
<organism evidence="8 9">
    <name type="scientific">Rhynchospora breviuscula</name>
    <dbReference type="NCBI Taxonomy" id="2022672"/>
    <lineage>
        <taxon>Eukaryota</taxon>
        <taxon>Viridiplantae</taxon>
        <taxon>Streptophyta</taxon>
        <taxon>Embryophyta</taxon>
        <taxon>Tracheophyta</taxon>
        <taxon>Spermatophyta</taxon>
        <taxon>Magnoliopsida</taxon>
        <taxon>Liliopsida</taxon>
        <taxon>Poales</taxon>
        <taxon>Cyperaceae</taxon>
        <taxon>Cyperoideae</taxon>
        <taxon>Rhynchosporeae</taxon>
        <taxon>Rhynchospora</taxon>
    </lineage>
</organism>
<keyword evidence="5" id="KW-0326">Glycosidase</keyword>
<dbReference type="AlphaFoldDB" id="A0A9Q0C1R2"/>
<dbReference type="InterPro" id="IPR050314">
    <property type="entry name" value="Glycosyl_Hydrlase_18"/>
</dbReference>
<dbReference type="GO" id="GO:0006032">
    <property type="term" value="P:chitin catabolic process"/>
    <property type="evidence" value="ECO:0007669"/>
    <property type="project" value="TreeGrafter"/>
</dbReference>
<dbReference type="InterPro" id="IPR011583">
    <property type="entry name" value="Chitinase_II/V-like_cat"/>
</dbReference>
<keyword evidence="3" id="KW-0378">Hydrolase</keyword>
<dbReference type="InterPro" id="IPR017853">
    <property type="entry name" value="GH"/>
</dbReference>
<keyword evidence="2 6" id="KW-0732">Signal</keyword>
<dbReference type="GO" id="GO:0008061">
    <property type="term" value="F:chitin binding"/>
    <property type="evidence" value="ECO:0007669"/>
    <property type="project" value="InterPro"/>
</dbReference>
<feature type="domain" description="GH18" evidence="7">
    <location>
        <begin position="29"/>
        <end position="377"/>
    </location>
</feature>
<evidence type="ECO:0000256" key="2">
    <source>
        <dbReference type="ARBA" id="ARBA00022729"/>
    </source>
</evidence>
<dbReference type="OrthoDB" id="73875at2759"/>
<keyword evidence="9" id="KW-1185">Reference proteome</keyword>
<dbReference type="InterPro" id="IPR001223">
    <property type="entry name" value="Glyco_hydro18_cat"/>
</dbReference>
<dbReference type="EMBL" id="JAMQYH010000005">
    <property type="protein sequence ID" value="KAJ1685659.1"/>
    <property type="molecule type" value="Genomic_DNA"/>
</dbReference>
<evidence type="ECO:0000256" key="1">
    <source>
        <dbReference type="ARBA" id="ARBA00008682"/>
    </source>
</evidence>
<proteinExistence type="inferred from homology"/>
<evidence type="ECO:0000313" key="8">
    <source>
        <dbReference type="EMBL" id="KAJ1685659.1"/>
    </source>
</evidence>
<dbReference type="GO" id="GO:0004568">
    <property type="term" value="F:chitinase activity"/>
    <property type="evidence" value="ECO:0007669"/>
    <property type="project" value="TreeGrafter"/>
</dbReference>
<comment type="caution">
    <text evidence="8">The sequence shown here is derived from an EMBL/GenBank/DDBJ whole genome shotgun (WGS) entry which is preliminary data.</text>
</comment>
<dbReference type="SUPFAM" id="SSF54556">
    <property type="entry name" value="Chitinase insertion domain"/>
    <property type="match status" value="1"/>
</dbReference>